<comment type="subcellular location">
    <subcellularLocation>
        <location evidence="1">Cell membrane</location>
        <topology evidence="1">Lipid-anchor</topology>
        <topology evidence="1">GPI-anchor</topology>
    </subcellularLocation>
</comment>
<accession>A0A1J0R7C2</accession>
<feature type="chain" id="PRO_5013085497" evidence="8">
    <location>
        <begin position="23"/>
        <end position="261"/>
    </location>
</feature>
<evidence type="ECO:0000313" key="10">
    <source>
        <dbReference type="EMBL" id="APD73781.1"/>
    </source>
</evidence>
<dbReference type="EMBL" id="KX699825">
    <property type="protein sequence ID" value="APD73781.1"/>
    <property type="molecule type" value="Genomic_DNA"/>
</dbReference>
<feature type="domain" description="Trypanosome variant surface glycoprotein A-type N-terminal" evidence="9">
    <location>
        <begin position="9"/>
        <end position="223"/>
    </location>
</feature>
<evidence type="ECO:0000256" key="3">
    <source>
        <dbReference type="ARBA" id="ARBA00022622"/>
    </source>
</evidence>
<keyword evidence="5" id="KW-0325">Glycoprotein</keyword>
<dbReference type="GO" id="GO:0005886">
    <property type="term" value="C:plasma membrane"/>
    <property type="evidence" value="ECO:0007669"/>
    <property type="project" value="UniProtKB-SubCell"/>
</dbReference>
<dbReference type="GO" id="GO:0098552">
    <property type="term" value="C:side of membrane"/>
    <property type="evidence" value="ECO:0007669"/>
    <property type="project" value="UniProtKB-KW"/>
</dbReference>
<sequence>MVLCRLTAIIVATFAQLQQTSATKLGVQAADLEKVCQLTAELRAFAPSIGHDLDNLMEQTQRLTELQEDLETQAQLDENAKNSDLRKIAVLTRNARVDTLKLTKRKTAAGVTAAALAAQLAGRIEKSANMLLSTLSRGIIACVSSTADLAAGSKAAITLTGCNNDTTSHQPLILEGKVKKTINIKSKLKQRKTETQATAAAARCARCCLTELGTANQQSPESKSLAAFFQQQRPPALRQPGMEERAGGPQRRPRLGTPTLM</sequence>
<keyword evidence="4" id="KW-0472">Membrane</keyword>
<dbReference type="GO" id="GO:0042783">
    <property type="term" value="P:symbiont-mediated evasion of host immune response"/>
    <property type="evidence" value="ECO:0007669"/>
    <property type="project" value="InterPro"/>
</dbReference>
<keyword evidence="3" id="KW-0336">GPI-anchor</keyword>
<dbReference type="VEuPathDB" id="TriTrypDB:Tb427_000164500"/>
<evidence type="ECO:0000256" key="5">
    <source>
        <dbReference type="ARBA" id="ARBA00023180"/>
    </source>
</evidence>
<dbReference type="InterPro" id="IPR001812">
    <property type="entry name" value="Trypano_VSG_A_N_dom"/>
</dbReference>
<protein>
    <submittedName>
        <fullName evidence="10">Variant surface glycoprotein 1125.1604</fullName>
    </submittedName>
</protein>
<evidence type="ECO:0000256" key="8">
    <source>
        <dbReference type="SAM" id="SignalP"/>
    </source>
</evidence>
<reference evidence="10" key="1">
    <citation type="submission" date="2016-08" db="EMBL/GenBank/DDBJ databases">
        <title>VSG repertoire of Trypanosoma brucei EATRO 1125.</title>
        <authorList>
            <person name="Cross G.A."/>
        </authorList>
    </citation>
    <scope>NUCLEOTIDE SEQUENCE</scope>
    <source>
        <strain evidence="10">EATRO 1125</strain>
    </source>
</reference>
<keyword evidence="8" id="KW-0732">Signal</keyword>
<evidence type="ECO:0000256" key="7">
    <source>
        <dbReference type="SAM" id="MobiDB-lite"/>
    </source>
</evidence>
<evidence type="ECO:0000256" key="2">
    <source>
        <dbReference type="ARBA" id="ARBA00022475"/>
    </source>
</evidence>
<feature type="signal peptide" evidence="8">
    <location>
        <begin position="1"/>
        <end position="22"/>
    </location>
</feature>
<dbReference type="Gene3D" id="3.90.150.10">
    <property type="entry name" value="Variant Surface Glycoprotein, subunit A domain 1"/>
    <property type="match status" value="1"/>
</dbReference>
<evidence type="ECO:0000256" key="4">
    <source>
        <dbReference type="ARBA" id="ARBA00023136"/>
    </source>
</evidence>
<keyword evidence="2" id="KW-1003">Cell membrane</keyword>
<keyword evidence="6" id="KW-0449">Lipoprotein</keyword>
<evidence type="ECO:0000256" key="6">
    <source>
        <dbReference type="ARBA" id="ARBA00023288"/>
    </source>
</evidence>
<dbReference type="Pfam" id="PF00913">
    <property type="entry name" value="Trypan_glycop"/>
    <property type="match status" value="1"/>
</dbReference>
<organism evidence="10">
    <name type="scientific">Trypanosoma brucei</name>
    <dbReference type="NCBI Taxonomy" id="5691"/>
    <lineage>
        <taxon>Eukaryota</taxon>
        <taxon>Discoba</taxon>
        <taxon>Euglenozoa</taxon>
        <taxon>Kinetoplastea</taxon>
        <taxon>Metakinetoplastina</taxon>
        <taxon>Trypanosomatida</taxon>
        <taxon>Trypanosomatidae</taxon>
        <taxon>Trypanosoma</taxon>
    </lineage>
</organism>
<dbReference type="SUPFAM" id="SSF58087">
    <property type="entry name" value="Variant surface glycoprotein (N-terminal domain)"/>
    <property type="match status" value="1"/>
</dbReference>
<evidence type="ECO:0000259" key="9">
    <source>
        <dbReference type="Pfam" id="PF00913"/>
    </source>
</evidence>
<dbReference type="AlphaFoldDB" id="A0A1J0R7C2"/>
<proteinExistence type="predicted"/>
<name>A0A1J0R7C2_9TRYP</name>
<feature type="region of interest" description="Disordered" evidence="7">
    <location>
        <begin position="229"/>
        <end position="261"/>
    </location>
</feature>
<evidence type="ECO:0000256" key="1">
    <source>
        <dbReference type="ARBA" id="ARBA00004609"/>
    </source>
</evidence>